<protein>
    <recommendedName>
        <fullName evidence="6">Protein DETOXIFICATION</fullName>
    </recommendedName>
    <alternativeName>
        <fullName evidence="6">Multidrug and toxic compound extrusion protein</fullName>
    </alternativeName>
</protein>
<feature type="transmembrane region" description="Helical" evidence="6">
    <location>
        <begin position="31"/>
        <end position="54"/>
    </location>
</feature>
<feature type="transmembrane region" description="Helical" evidence="6">
    <location>
        <begin position="369"/>
        <end position="386"/>
    </location>
</feature>
<dbReference type="EMBL" id="JADFTS010000004">
    <property type="protein sequence ID" value="KAF9609382.1"/>
    <property type="molecule type" value="Genomic_DNA"/>
</dbReference>
<feature type="transmembrane region" description="Helical" evidence="6">
    <location>
        <begin position="174"/>
        <end position="197"/>
    </location>
</feature>
<dbReference type="OrthoDB" id="2126698at2759"/>
<feature type="transmembrane region" description="Helical" evidence="6">
    <location>
        <begin position="255"/>
        <end position="276"/>
    </location>
</feature>
<dbReference type="GO" id="GO:1990961">
    <property type="term" value="P:xenobiotic detoxification by transmembrane export across the plasma membrane"/>
    <property type="evidence" value="ECO:0007669"/>
    <property type="project" value="InterPro"/>
</dbReference>
<gene>
    <name evidence="7" type="ORF">IFM89_015723</name>
</gene>
<dbReference type="Proteomes" id="UP000631114">
    <property type="component" value="Unassembled WGS sequence"/>
</dbReference>
<dbReference type="PANTHER" id="PTHR11206">
    <property type="entry name" value="MULTIDRUG RESISTANCE PROTEIN"/>
    <property type="match status" value="1"/>
</dbReference>
<keyword evidence="8" id="KW-1185">Reference proteome</keyword>
<keyword evidence="5 6" id="KW-0472">Membrane</keyword>
<comment type="subcellular location">
    <subcellularLocation>
        <location evidence="1">Membrane</location>
        <topology evidence="1">Multi-pass membrane protein</topology>
    </subcellularLocation>
</comment>
<evidence type="ECO:0000256" key="6">
    <source>
        <dbReference type="RuleBase" id="RU004914"/>
    </source>
</evidence>
<feature type="transmembrane region" description="Helical" evidence="6">
    <location>
        <begin position="288"/>
        <end position="307"/>
    </location>
</feature>
<feature type="transmembrane region" description="Helical" evidence="6">
    <location>
        <begin position="109"/>
        <end position="131"/>
    </location>
</feature>
<reference evidence="7 8" key="1">
    <citation type="submission" date="2020-10" db="EMBL/GenBank/DDBJ databases">
        <title>The Coptis chinensis genome and diversification of protoberbering-type alkaloids.</title>
        <authorList>
            <person name="Wang B."/>
            <person name="Shu S."/>
            <person name="Song C."/>
            <person name="Liu Y."/>
        </authorList>
    </citation>
    <scope>NUCLEOTIDE SEQUENCE [LARGE SCALE GENOMIC DNA]</scope>
    <source>
        <strain evidence="7">HL-2020</strain>
        <tissue evidence="7">Leaf</tissue>
    </source>
</reference>
<evidence type="ECO:0000313" key="8">
    <source>
        <dbReference type="Proteomes" id="UP000631114"/>
    </source>
</evidence>
<feature type="transmembrane region" description="Helical" evidence="6">
    <location>
        <begin position="143"/>
        <end position="162"/>
    </location>
</feature>
<evidence type="ECO:0000313" key="7">
    <source>
        <dbReference type="EMBL" id="KAF9609382.1"/>
    </source>
</evidence>
<dbReference type="InterPro" id="IPR002528">
    <property type="entry name" value="MATE_fam"/>
</dbReference>
<keyword evidence="4 6" id="KW-1133">Transmembrane helix</keyword>
<dbReference type="GO" id="GO:0042910">
    <property type="term" value="F:xenobiotic transmembrane transporter activity"/>
    <property type="evidence" value="ECO:0007669"/>
    <property type="project" value="InterPro"/>
</dbReference>
<dbReference type="AlphaFoldDB" id="A0A835LY78"/>
<proteinExistence type="inferred from homology"/>
<dbReference type="GO" id="GO:0016020">
    <property type="term" value="C:membrane"/>
    <property type="evidence" value="ECO:0007669"/>
    <property type="project" value="UniProtKB-SubCell"/>
</dbReference>
<dbReference type="Pfam" id="PF01554">
    <property type="entry name" value="MatE"/>
    <property type="match status" value="2"/>
</dbReference>
<feature type="transmembrane region" description="Helical" evidence="6">
    <location>
        <begin position="203"/>
        <end position="226"/>
    </location>
</feature>
<name>A0A835LY78_9MAGN</name>
<organism evidence="7 8">
    <name type="scientific">Coptis chinensis</name>
    <dbReference type="NCBI Taxonomy" id="261450"/>
    <lineage>
        <taxon>Eukaryota</taxon>
        <taxon>Viridiplantae</taxon>
        <taxon>Streptophyta</taxon>
        <taxon>Embryophyta</taxon>
        <taxon>Tracheophyta</taxon>
        <taxon>Spermatophyta</taxon>
        <taxon>Magnoliopsida</taxon>
        <taxon>Ranunculales</taxon>
        <taxon>Ranunculaceae</taxon>
        <taxon>Coptidoideae</taxon>
        <taxon>Coptis</taxon>
    </lineage>
</organism>
<feature type="transmembrane region" description="Helical" evidence="6">
    <location>
        <begin position="429"/>
        <end position="449"/>
    </location>
</feature>
<comment type="caution">
    <text evidence="7">The sequence shown here is derived from an EMBL/GenBank/DDBJ whole genome shotgun (WGS) entry which is preliminary data.</text>
</comment>
<dbReference type="GO" id="GO:0015297">
    <property type="term" value="F:antiporter activity"/>
    <property type="evidence" value="ECO:0007669"/>
    <property type="project" value="InterPro"/>
</dbReference>
<comment type="similarity">
    <text evidence="2 6">Belongs to the multi antimicrobial extrusion (MATE) (TC 2.A.66.1) family.</text>
</comment>
<feature type="transmembrane region" description="Helical" evidence="6">
    <location>
        <begin position="398"/>
        <end position="420"/>
    </location>
</feature>
<dbReference type="InterPro" id="IPR045069">
    <property type="entry name" value="MATE_euk"/>
</dbReference>
<accession>A0A835LY78</accession>
<evidence type="ECO:0000256" key="2">
    <source>
        <dbReference type="ARBA" id="ARBA00010199"/>
    </source>
</evidence>
<feature type="transmembrane region" description="Helical" evidence="6">
    <location>
        <begin position="74"/>
        <end position="97"/>
    </location>
</feature>
<sequence length="482" mass="52021">MAELEKEQQTYTCSKKFAAKGRDETKKMWHIAGPAILTGLAQFSIGFVTTAFVGRVGVVELAALSVVQNVIEGFSYGVMLGMGSALETLCGQAVGAGQLNMLGIYMQRSCIITGVTALILTPTYVFATPVLKLLQQSANVSDLAGTYSIWIIPQLFAYALNFPIQKFLQSQSKVWVTTIISGVALLFHILLNWVLVIKFGHGLVGAAIAGNVSWAFVVVAQIIYVVSGCFPDAWTGFSMLAFKSLIGFVKLSLASATMLCLDFWYTTALILLVGYLKHPEISVDAVSICLNLQVWALTISMGFSAAVSVRVSNELGAARPKAAKFSILVTVSASVLVGILFMAIILASRSDFPKMFTDRTLVIKETSKLGYLLAATILLNSIQPVLNGVAVGAGWQSLVAFVNIGCYYLFGLPISILLGYKFKFGVQGIWSGILGGCLLQTVLLLFITIRTNWQKEALQAEERVRTWGGPSEPEPEPAKILP</sequence>
<keyword evidence="3 6" id="KW-0812">Transmembrane</keyword>
<dbReference type="CDD" id="cd13132">
    <property type="entry name" value="MATE_eukaryotic"/>
    <property type="match status" value="1"/>
</dbReference>
<dbReference type="NCBIfam" id="TIGR00797">
    <property type="entry name" value="matE"/>
    <property type="match status" value="1"/>
</dbReference>
<evidence type="ECO:0000256" key="1">
    <source>
        <dbReference type="ARBA" id="ARBA00004141"/>
    </source>
</evidence>
<feature type="transmembrane region" description="Helical" evidence="6">
    <location>
        <begin position="327"/>
        <end position="348"/>
    </location>
</feature>
<evidence type="ECO:0000256" key="5">
    <source>
        <dbReference type="ARBA" id="ARBA00023136"/>
    </source>
</evidence>
<evidence type="ECO:0000256" key="3">
    <source>
        <dbReference type="ARBA" id="ARBA00022692"/>
    </source>
</evidence>
<evidence type="ECO:0000256" key="4">
    <source>
        <dbReference type="ARBA" id="ARBA00022989"/>
    </source>
</evidence>